<protein>
    <submittedName>
        <fullName evidence="2">Uncharacterized protein</fullName>
    </submittedName>
</protein>
<feature type="region of interest" description="Disordered" evidence="1">
    <location>
        <begin position="90"/>
        <end position="113"/>
    </location>
</feature>
<evidence type="ECO:0000313" key="2">
    <source>
        <dbReference type="EMBL" id="KAF4360955.1"/>
    </source>
</evidence>
<dbReference type="Proteomes" id="UP000525078">
    <property type="component" value="Unassembled WGS sequence"/>
</dbReference>
<gene>
    <name evidence="2" type="ORF">F8388_016764</name>
</gene>
<accession>A0A7J6ERG2</accession>
<evidence type="ECO:0000256" key="1">
    <source>
        <dbReference type="SAM" id="MobiDB-lite"/>
    </source>
</evidence>
<dbReference type="PANTHER" id="PTHR36373:SF1">
    <property type="entry name" value="EXPRESSED PROTEIN"/>
    <property type="match status" value="1"/>
</dbReference>
<sequence length="190" mass="21260">MCYTSTLTHQNGSISCPQTTTLWMMMSLGFADLVAITQRTAEDFLKSTPSKLASPAGVSQISPLGDRSQREAKLKRRGVAHQAWITPIGNSKFNDDSENHNPNFSTPLNNSNNNHAKIIKSAFKSSTEKKEAVVEAQLQQKNNNEVLPPRLKSTLSARNLFAGRDILNQITEFCNELKRMATEQRREKRV</sequence>
<evidence type="ECO:0000313" key="3">
    <source>
        <dbReference type="Proteomes" id="UP000525078"/>
    </source>
</evidence>
<reference evidence="2 3" key="1">
    <citation type="journal article" date="2020" name="bioRxiv">
        <title>Sequence and annotation of 42 cannabis genomes reveals extensive copy number variation in cannabinoid synthesis and pathogen resistance genes.</title>
        <authorList>
            <person name="Mckernan K.J."/>
            <person name="Helbert Y."/>
            <person name="Kane L.T."/>
            <person name="Ebling H."/>
            <person name="Zhang L."/>
            <person name="Liu B."/>
            <person name="Eaton Z."/>
            <person name="Mclaughlin S."/>
            <person name="Kingan S."/>
            <person name="Baybayan P."/>
            <person name="Concepcion G."/>
            <person name="Jordan M."/>
            <person name="Riva A."/>
            <person name="Barbazuk W."/>
            <person name="Harkins T."/>
        </authorList>
    </citation>
    <scope>NUCLEOTIDE SEQUENCE [LARGE SCALE GENOMIC DNA]</scope>
    <source>
        <strain evidence="3">cv. Jamaican Lion 4</strain>
        <tissue evidence="2">Leaf</tissue>
    </source>
</reference>
<comment type="caution">
    <text evidence="2">The sequence shown here is derived from an EMBL/GenBank/DDBJ whole genome shotgun (WGS) entry which is preliminary data.</text>
</comment>
<name>A0A7J6ERG2_CANSA</name>
<dbReference type="EMBL" id="JAATIP010000196">
    <property type="protein sequence ID" value="KAF4360955.1"/>
    <property type="molecule type" value="Genomic_DNA"/>
</dbReference>
<dbReference type="AlphaFoldDB" id="A0A7J6ERG2"/>
<dbReference type="PANTHER" id="PTHR36373">
    <property type="entry name" value="EXPRESSED PROTEIN"/>
    <property type="match status" value="1"/>
</dbReference>
<feature type="compositionally biased region" description="Low complexity" evidence="1">
    <location>
        <begin position="101"/>
        <end position="113"/>
    </location>
</feature>
<proteinExistence type="predicted"/>
<organism evidence="2 3">
    <name type="scientific">Cannabis sativa</name>
    <name type="common">Hemp</name>
    <name type="synonym">Marijuana</name>
    <dbReference type="NCBI Taxonomy" id="3483"/>
    <lineage>
        <taxon>Eukaryota</taxon>
        <taxon>Viridiplantae</taxon>
        <taxon>Streptophyta</taxon>
        <taxon>Embryophyta</taxon>
        <taxon>Tracheophyta</taxon>
        <taxon>Spermatophyta</taxon>
        <taxon>Magnoliopsida</taxon>
        <taxon>eudicotyledons</taxon>
        <taxon>Gunneridae</taxon>
        <taxon>Pentapetalae</taxon>
        <taxon>rosids</taxon>
        <taxon>fabids</taxon>
        <taxon>Rosales</taxon>
        <taxon>Cannabaceae</taxon>
        <taxon>Cannabis</taxon>
    </lineage>
</organism>